<evidence type="ECO:0000313" key="2">
    <source>
        <dbReference type="EMBL" id="KXK26960.1"/>
    </source>
</evidence>
<gene>
    <name evidence="2" type="ORF">TR69_WS6001000984</name>
</gene>
<organism evidence="2 3">
    <name type="scientific">candidate division WS6 bacterium OLB20</name>
    <dbReference type="NCBI Taxonomy" id="1617426"/>
    <lineage>
        <taxon>Bacteria</taxon>
        <taxon>Candidatus Dojkabacteria</taxon>
    </lineage>
</organism>
<keyword evidence="1" id="KW-0378">Hydrolase</keyword>
<name>A0A136LZ76_9BACT</name>
<dbReference type="Pfam" id="PF04203">
    <property type="entry name" value="Sortase"/>
    <property type="match status" value="1"/>
</dbReference>
<comment type="caution">
    <text evidence="2">The sequence shown here is derived from an EMBL/GenBank/DDBJ whole genome shotgun (WGS) entry which is preliminary data.</text>
</comment>
<evidence type="ECO:0000256" key="1">
    <source>
        <dbReference type="ARBA" id="ARBA00022801"/>
    </source>
</evidence>
<dbReference type="InterPro" id="IPR023365">
    <property type="entry name" value="Sortase_dom-sf"/>
</dbReference>
<dbReference type="Gene3D" id="2.40.260.10">
    <property type="entry name" value="Sortase"/>
    <property type="match status" value="1"/>
</dbReference>
<dbReference type="InterPro" id="IPR005754">
    <property type="entry name" value="Sortase"/>
</dbReference>
<dbReference type="EMBL" id="JYNZ01000003">
    <property type="protein sequence ID" value="KXK26960.1"/>
    <property type="molecule type" value="Genomic_DNA"/>
</dbReference>
<protein>
    <submittedName>
        <fullName evidence="2">Sortase family protein</fullName>
    </submittedName>
</protein>
<dbReference type="SUPFAM" id="SSF63817">
    <property type="entry name" value="Sortase"/>
    <property type="match status" value="1"/>
</dbReference>
<accession>A0A136LZ76</accession>
<proteinExistence type="predicted"/>
<dbReference type="STRING" id="1617426.TR69_WS6001000984"/>
<dbReference type="Proteomes" id="UP000070457">
    <property type="component" value="Unassembled WGS sequence"/>
</dbReference>
<dbReference type="GO" id="GO:0016787">
    <property type="term" value="F:hydrolase activity"/>
    <property type="evidence" value="ECO:0007669"/>
    <property type="project" value="UniProtKB-KW"/>
</dbReference>
<reference evidence="2 3" key="1">
    <citation type="submission" date="2015-02" db="EMBL/GenBank/DDBJ databases">
        <title>Improved understanding of the partial-nitritation anammox process through 23 genomes representing the majority of the microbial community.</title>
        <authorList>
            <person name="Speth D.R."/>
            <person name="In T Zandt M."/>
            <person name="Guerrero Cruz S."/>
            <person name="Jetten M.S."/>
            <person name="Dutilh B.E."/>
        </authorList>
    </citation>
    <scope>NUCLEOTIDE SEQUENCE [LARGE SCALE GENOMIC DNA]</scope>
    <source>
        <strain evidence="2">OLB20</strain>
    </source>
</reference>
<dbReference type="AlphaFoldDB" id="A0A136LZ76"/>
<evidence type="ECO:0000313" key="3">
    <source>
        <dbReference type="Proteomes" id="UP000070457"/>
    </source>
</evidence>
<sequence length="205" mass="22833">MVRILITIVVIAVTGFTFSGVYALVSPENAIRIGASSVLAASTADTDPKITQPAVSLHFKTDVDVWEYAIEIPRIGVRKDIVANVDPSRRSVYMPVIDSYVAHGKYTRLPFEAVTEGNVYLFAHREGPSGFFNRLGELRSGDELIIRFNGDRYVYRFNHSFVVEPTRTEVYTGTSETPMLTLQTCENGNRQRLIVKADLVSVQEG</sequence>